<dbReference type="Proteomes" id="UP000265618">
    <property type="component" value="Unassembled WGS sequence"/>
</dbReference>
<name>A0A9K3CZH9_9EUKA</name>
<protein>
    <submittedName>
        <fullName evidence="2">Uncharacterized protein</fullName>
    </submittedName>
</protein>
<evidence type="ECO:0000313" key="3">
    <source>
        <dbReference type="Proteomes" id="UP000265618"/>
    </source>
</evidence>
<reference evidence="2 3" key="1">
    <citation type="journal article" date="2018" name="PLoS ONE">
        <title>The draft genome of Kipferlia bialata reveals reductive genome evolution in fornicate parasites.</title>
        <authorList>
            <person name="Tanifuji G."/>
            <person name="Takabayashi S."/>
            <person name="Kume K."/>
            <person name="Takagi M."/>
            <person name="Nakayama T."/>
            <person name="Kamikawa R."/>
            <person name="Inagaki Y."/>
            <person name="Hashimoto T."/>
        </authorList>
    </citation>
    <scope>NUCLEOTIDE SEQUENCE [LARGE SCALE GENOMIC DNA]</scope>
    <source>
        <strain evidence="2">NY0173</strain>
    </source>
</reference>
<feature type="region of interest" description="Disordered" evidence="1">
    <location>
        <begin position="393"/>
        <end position="432"/>
    </location>
</feature>
<feature type="compositionally biased region" description="Polar residues" evidence="1">
    <location>
        <begin position="233"/>
        <end position="244"/>
    </location>
</feature>
<accession>A0A9K3CZH9</accession>
<organism evidence="2 3">
    <name type="scientific">Kipferlia bialata</name>
    <dbReference type="NCBI Taxonomy" id="797122"/>
    <lineage>
        <taxon>Eukaryota</taxon>
        <taxon>Metamonada</taxon>
        <taxon>Carpediemonas-like organisms</taxon>
        <taxon>Kipferlia</taxon>
    </lineage>
</organism>
<keyword evidence="3" id="KW-1185">Reference proteome</keyword>
<feature type="region of interest" description="Disordered" evidence="1">
    <location>
        <begin position="339"/>
        <end position="373"/>
    </location>
</feature>
<dbReference type="AlphaFoldDB" id="A0A9K3CZH9"/>
<sequence length="559" mass="60070">MVSVVFSLEDLPLGTQFQTERGCVVERQSRDEVSISLGTQVVAVPVAVSTPADAANTSVPPRMCASYCVSVLYGFNMSQTGLLVQDMETQESMAARSLHSLSVGKVYTWTGYLSLPTTSGVRHISQRRRGDKGRGRGGEATDNGVGEGERDLGGEGMKRGVLGILFGCCVKGRGVECNQEEGEEGEGVRLERVEPGSPSVSSDDESEDGGVDSVLVDVSPSAISPGDVGVTVSDVSQGTPSEGSLGQEMEREVSVVAEQVPVSLCLQRVTEDTISVNGTLIPLGSEEDETELLKHLWERRQYESTASGEDISILRDTFGPSKSAFASFRAPDLTDVSYSDTVTDRETEGEGEREGSASSSWVHSGTRSSSTSDLDSMGTFVFSYVRQPAAPAPVSPLHAIHDDEKGGVEERERSWESDEESQSDYRPHSIFETATPRTMLEPISDIDECIESSSEGSLSLSLPPEPQSPSRIPTVPGLRLLPKGVARQQRGSKRDRGSVSDRPLSARSTLFDAGVDNKGSCLDTESGRESERELLSDWMEEVNSTYFDDVFDSSESGGE</sequence>
<evidence type="ECO:0000313" key="2">
    <source>
        <dbReference type="EMBL" id="GIQ85417.1"/>
    </source>
</evidence>
<dbReference type="EMBL" id="BDIP01001929">
    <property type="protein sequence ID" value="GIQ85417.1"/>
    <property type="molecule type" value="Genomic_DNA"/>
</dbReference>
<feature type="compositionally biased region" description="Polar residues" evidence="1">
    <location>
        <begin position="361"/>
        <end position="373"/>
    </location>
</feature>
<feature type="region of interest" description="Disordered" evidence="1">
    <location>
        <begin position="120"/>
        <end position="153"/>
    </location>
</feature>
<proteinExistence type="predicted"/>
<feature type="compositionally biased region" description="Low complexity" evidence="1">
    <location>
        <begin position="211"/>
        <end position="221"/>
    </location>
</feature>
<feature type="compositionally biased region" description="Basic and acidic residues" evidence="1">
    <location>
        <begin position="399"/>
        <end position="416"/>
    </location>
</feature>
<comment type="caution">
    <text evidence="2">The sequence shown here is derived from an EMBL/GenBank/DDBJ whole genome shotgun (WGS) entry which is preliminary data.</text>
</comment>
<feature type="region of interest" description="Disordered" evidence="1">
    <location>
        <begin position="444"/>
        <end position="533"/>
    </location>
</feature>
<evidence type="ECO:0000256" key="1">
    <source>
        <dbReference type="SAM" id="MobiDB-lite"/>
    </source>
</evidence>
<feature type="compositionally biased region" description="Basic and acidic residues" evidence="1">
    <location>
        <begin position="342"/>
        <end position="355"/>
    </location>
</feature>
<gene>
    <name evidence="2" type="ORF">KIPB_007078</name>
</gene>
<feature type="region of interest" description="Disordered" evidence="1">
    <location>
        <begin position="178"/>
        <end position="248"/>
    </location>
</feature>
<feature type="compositionally biased region" description="Low complexity" evidence="1">
    <location>
        <begin position="451"/>
        <end position="462"/>
    </location>
</feature>